<evidence type="ECO:0000313" key="2">
    <source>
        <dbReference type="Proteomes" id="UP000326678"/>
    </source>
</evidence>
<dbReference type="KEGG" id="nsh:GXM_06451"/>
<sequence length="37" mass="4210">MNGVVQKAIADSSRRAIAFIFVYNLIYVTRRFTSSVD</sequence>
<gene>
    <name evidence="1" type="ORF">GXM_06451</name>
</gene>
<reference evidence="1 2" key="1">
    <citation type="submission" date="2019-10" db="EMBL/GenBank/DDBJ databases">
        <title>Genomic and transcriptomic insights into the perfect genentic adaptation of a filamentous nitrogen-fixing cyanobacterium to rice fields.</title>
        <authorList>
            <person name="Chen Z."/>
        </authorList>
    </citation>
    <scope>NUCLEOTIDE SEQUENCE [LARGE SCALE GENOMIC DNA]</scope>
    <source>
        <strain evidence="1">CCNUC1</strain>
    </source>
</reference>
<accession>A0A5P8W833</accession>
<dbReference type="AlphaFoldDB" id="A0A5P8W833"/>
<name>A0A5P8W833_9NOSO</name>
<dbReference type="Proteomes" id="UP000326678">
    <property type="component" value="Chromosome Gxm1"/>
</dbReference>
<evidence type="ECO:0000313" key="1">
    <source>
        <dbReference type="EMBL" id="QFS48957.1"/>
    </source>
</evidence>
<proteinExistence type="predicted"/>
<dbReference type="EMBL" id="CP045226">
    <property type="protein sequence ID" value="QFS48957.1"/>
    <property type="molecule type" value="Genomic_DNA"/>
</dbReference>
<protein>
    <submittedName>
        <fullName evidence="1">Uncharacterized protein</fullName>
    </submittedName>
</protein>
<keyword evidence="2" id="KW-1185">Reference proteome</keyword>
<organism evidence="1 2">
    <name type="scientific">Nostoc sphaeroides CCNUC1</name>
    <dbReference type="NCBI Taxonomy" id="2653204"/>
    <lineage>
        <taxon>Bacteria</taxon>
        <taxon>Bacillati</taxon>
        <taxon>Cyanobacteriota</taxon>
        <taxon>Cyanophyceae</taxon>
        <taxon>Nostocales</taxon>
        <taxon>Nostocaceae</taxon>
        <taxon>Nostoc</taxon>
    </lineage>
</organism>